<dbReference type="PANTHER" id="PTHR19818:SF139">
    <property type="entry name" value="PAIR-RULE PROTEIN ODD-PAIRED"/>
    <property type="match status" value="1"/>
</dbReference>
<evidence type="ECO:0000313" key="9">
    <source>
        <dbReference type="EMBL" id="WPA95538.1"/>
    </source>
</evidence>
<dbReference type="EMBL" id="LKMD01000100">
    <property type="protein sequence ID" value="PIB02378.1"/>
    <property type="molecule type" value="Genomic_DNA"/>
</dbReference>
<evidence type="ECO:0000313" key="11">
    <source>
        <dbReference type="Proteomes" id="UP001302367"/>
    </source>
</evidence>
<dbReference type="PROSITE" id="PS50157">
    <property type="entry name" value="ZINC_FINGER_C2H2_2"/>
    <property type="match status" value="4"/>
</dbReference>
<evidence type="ECO:0000256" key="4">
    <source>
        <dbReference type="ARBA" id="ARBA00022833"/>
    </source>
</evidence>
<keyword evidence="3 5" id="KW-0863">Zinc-finger</keyword>
<dbReference type="SUPFAM" id="SSF57667">
    <property type="entry name" value="beta-beta-alpha zinc fingers"/>
    <property type="match status" value="2"/>
</dbReference>
<evidence type="ECO:0000256" key="3">
    <source>
        <dbReference type="ARBA" id="ARBA00022771"/>
    </source>
</evidence>
<evidence type="ECO:0000256" key="5">
    <source>
        <dbReference type="PROSITE-ProRule" id="PRU00042"/>
    </source>
</evidence>
<accession>A0A2G5IC27</accession>
<keyword evidence="2" id="KW-0677">Repeat</keyword>
<dbReference type="GO" id="GO:0005634">
    <property type="term" value="C:nucleus"/>
    <property type="evidence" value="ECO:0007669"/>
    <property type="project" value="UniProtKB-ARBA"/>
</dbReference>
<dbReference type="FunFam" id="3.30.160.60:FF:002343">
    <property type="entry name" value="Zinc finger protein 33A"/>
    <property type="match status" value="1"/>
</dbReference>
<feature type="domain" description="C2H2-type" evidence="7">
    <location>
        <begin position="160"/>
        <end position="190"/>
    </location>
</feature>
<dbReference type="OrthoDB" id="3437960at2759"/>
<evidence type="ECO:0000256" key="2">
    <source>
        <dbReference type="ARBA" id="ARBA00022737"/>
    </source>
</evidence>
<dbReference type="GO" id="GO:0000981">
    <property type="term" value="F:DNA-binding transcription factor activity, RNA polymerase II-specific"/>
    <property type="evidence" value="ECO:0007669"/>
    <property type="project" value="TreeGrafter"/>
</dbReference>
<proteinExistence type="predicted"/>
<reference evidence="8 10" key="1">
    <citation type="submission" date="2015-10" db="EMBL/GenBank/DDBJ databases">
        <title>The cercosporin biosynthetic gene cluster was horizontally transferred to several fungal lineages and shown to be expanded in Cercospora beticola based on microsynteny with recipient genomes.</title>
        <authorList>
            <person name="De Jonge R."/>
            <person name="Ebert M.K."/>
            <person name="Suttle J.C."/>
            <person name="Jurick Ii W.M."/>
            <person name="Secor G.A."/>
            <person name="Thomma B.P."/>
            <person name="Van De Peer Y."/>
            <person name="Bolton M.D."/>
        </authorList>
    </citation>
    <scope>NUCLEOTIDE SEQUENCE [LARGE SCALE GENOMIC DNA]</scope>
    <source>
        <strain evidence="8 10">09-40</strain>
    </source>
</reference>
<dbReference type="InterPro" id="IPR013087">
    <property type="entry name" value="Znf_C2H2_type"/>
</dbReference>
<sequence length="541" mass="59935">MTRFEESALRNSVAEQNPSTLPYWHPSSQFSSLISPDNGQSDQLQYQALASEQMPPPSQHSSSEQSTAYSPFSDISQLAQEFAQAEQSSSAQYSPLVSVKTPTGTRTVRRPGLAGASALVCGRYCCHWTIDGAACHQQFEDAKTLNEHIRSHHVRGAGSFTCQWQGCNKGSFPTANKLVRHVHSHTGYKPFQCPSCTQAFVTKDQLDKHLTTHTGAKDFVCSWPGCGRSFAVKHALDGHLNSVHLKAKKHVCPHCSQAFDDSSNLSKHKKQVHNPETGIKCPARHSHGCTYVDSRKDKMKEHCERECHGLEIANDPHKWNLYVQGFKSASKKAESRRSRDISGTPMSRASSISSIPFAPTPFRVPAFECSKQDCNIPVCIPCNLDCNDYHDLFPDYHLQPCDDAACDPCDPCNDPDCEEATRQECNGGIEPCTIQHHDEIPPCTIQHHEPCTLQHGASCSIHPHQAVACTIQHHEPCRIPDCRSATSTPSVSQPPTPHGQQAFYAYHPISGHGQNETGFQDAEHPFQLSTAQLDEYMFMNQ</sequence>
<protein>
    <submittedName>
        <fullName evidence="8">Chorion transcription factor Cf2</fullName>
    </submittedName>
</protein>
<feature type="domain" description="C2H2-type" evidence="7">
    <location>
        <begin position="191"/>
        <end position="218"/>
    </location>
</feature>
<feature type="compositionally biased region" description="Polar residues" evidence="6">
    <location>
        <begin position="9"/>
        <end position="50"/>
    </location>
</feature>
<dbReference type="GO" id="GO:0045944">
    <property type="term" value="P:positive regulation of transcription by RNA polymerase II"/>
    <property type="evidence" value="ECO:0007669"/>
    <property type="project" value="UniProtKB-ARBA"/>
</dbReference>
<dbReference type="AlphaFoldDB" id="A0A2G5IC27"/>
<evidence type="ECO:0000313" key="8">
    <source>
        <dbReference type="EMBL" id="PIB02378.1"/>
    </source>
</evidence>
<dbReference type="SMART" id="SM00355">
    <property type="entry name" value="ZnF_C2H2"/>
    <property type="match status" value="5"/>
</dbReference>
<dbReference type="GO" id="GO:0008270">
    <property type="term" value="F:zinc ion binding"/>
    <property type="evidence" value="ECO:0007669"/>
    <property type="project" value="UniProtKB-KW"/>
</dbReference>
<dbReference type="Proteomes" id="UP001302367">
    <property type="component" value="Chromosome 1"/>
</dbReference>
<keyword evidence="1" id="KW-0479">Metal-binding</keyword>
<feature type="domain" description="C2H2-type" evidence="7">
    <location>
        <begin position="250"/>
        <end position="278"/>
    </location>
</feature>
<dbReference type="PANTHER" id="PTHR19818">
    <property type="entry name" value="ZINC FINGER PROTEIN ZIC AND GLI"/>
    <property type="match status" value="1"/>
</dbReference>
<evidence type="ECO:0000256" key="1">
    <source>
        <dbReference type="ARBA" id="ARBA00022723"/>
    </source>
</evidence>
<evidence type="ECO:0000259" key="7">
    <source>
        <dbReference type="PROSITE" id="PS50157"/>
    </source>
</evidence>
<gene>
    <name evidence="8" type="ORF">CB0940_00136</name>
    <name evidence="9" type="ORF">RHO25_000139</name>
</gene>
<dbReference type="Gene3D" id="3.30.160.60">
    <property type="entry name" value="Classic Zinc Finger"/>
    <property type="match status" value="4"/>
</dbReference>
<dbReference type="GO" id="GO:0000978">
    <property type="term" value="F:RNA polymerase II cis-regulatory region sequence-specific DNA binding"/>
    <property type="evidence" value="ECO:0007669"/>
    <property type="project" value="TreeGrafter"/>
</dbReference>
<evidence type="ECO:0000256" key="6">
    <source>
        <dbReference type="SAM" id="MobiDB-lite"/>
    </source>
</evidence>
<feature type="region of interest" description="Disordered" evidence="6">
    <location>
        <begin position="332"/>
        <end position="352"/>
    </location>
</feature>
<dbReference type="Proteomes" id="UP000230605">
    <property type="component" value="Chromosome 1"/>
</dbReference>
<dbReference type="Pfam" id="PF13894">
    <property type="entry name" value="zf-C2H2_4"/>
    <property type="match status" value="1"/>
</dbReference>
<feature type="region of interest" description="Disordered" evidence="6">
    <location>
        <begin position="1"/>
        <end position="70"/>
    </location>
</feature>
<evidence type="ECO:0000313" key="10">
    <source>
        <dbReference type="Proteomes" id="UP000230605"/>
    </source>
</evidence>
<feature type="domain" description="C2H2-type" evidence="7">
    <location>
        <begin position="219"/>
        <end position="249"/>
    </location>
</feature>
<keyword evidence="4" id="KW-0862">Zinc</keyword>
<dbReference type="InterPro" id="IPR050329">
    <property type="entry name" value="GLI_C2H2-zinc-finger"/>
</dbReference>
<dbReference type="InterPro" id="IPR036236">
    <property type="entry name" value="Znf_C2H2_sf"/>
</dbReference>
<name>A0A2G5IC27_CERBT</name>
<keyword evidence="11" id="KW-1185">Reference proteome</keyword>
<reference evidence="9 11" key="2">
    <citation type="submission" date="2023-09" db="EMBL/GenBank/DDBJ databases">
        <title>Complete-Gapless Cercospora beticola genome.</title>
        <authorList>
            <person name="Wyatt N.A."/>
            <person name="Spanner R.E."/>
            <person name="Bolton M.D."/>
        </authorList>
    </citation>
    <scope>NUCLEOTIDE SEQUENCE [LARGE SCALE GENOMIC DNA]</scope>
    <source>
        <strain evidence="9">Cb09-40</strain>
    </source>
</reference>
<dbReference type="PROSITE" id="PS00028">
    <property type="entry name" value="ZINC_FINGER_C2H2_1"/>
    <property type="match status" value="3"/>
</dbReference>
<organism evidence="8 10">
    <name type="scientific">Cercospora beticola</name>
    <name type="common">Sugarbeet leaf spot fungus</name>
    <dbReference type="NCBI Taxonomy" id="122368"/>
    <lineage>
        <taxon>Eukaryota</taxon>
        <taxon>Fungi</taxon>
        <taxon>Dikarya</taxon>
        <taxon>Ascomycota</taxon>
        <taxon>Pezizomycotina</taxon>
        <taxon>Dothideomycetes</taxon>
        <taxon>Dothideomycetidae</taxon>
        <taxon>Mycosphaerellales</taxon>
        <taxon>Mycosphaerellaceae</taxon>
        <taxon>Cercospora</taxon>
    </lineage>
</organism>
<dbReference type="EMBL" id="CP134184">
    <property type="protein sequence ID" value="WPA95538.1"/>
    <property type="molecule type" value="Genomic_DNA"/>
</dbReference>
<dbReference type="Pfam" id="PF00096">
    <property type="entry name" value="zf-C2H2"/>
    <property type="match status" value="1"/>
</dbReference>